<reference evidence="1 2" key="1">
    <citation type="submission" date="2018-05" db="EMBL/GenBank/DDBJ databases">
        <title>Complete genome sequence of Arcticibacterium luteifluviistationis SM1504T, a cytophagaceae bacterium isolated from Arctic surface seawater.</title>
        <authorList>
            <person name="Li Y."/>
            <person name="Qin Q.-L."/>
        </authorList>
    </citation>
    <scope>NUCLEOTIDE SEQUENCE [LARGE SCALE GENOMIC DNA]</scope>
    <source>
        <strain evidence="1 2">SM1504</strain>
    </source>
</reference>
<evidence type="ECO:0000313" key="1">
    <source>
        <dbReference type="EMBL" id="AWV99387.1"/>
    </source>
</evidence>
<protein>
    <submittedName>
        <fullName evidence="1">Uncharacterized protein</fullName>
    </submittedName>
</protein>
<proteinExistence type="predicted"/>
<keyword evidence="2" id="KW-1185">Reference proteome</keyword>
<dbReference type="OrthoDB" id="1100596at2"/>
<dbReference type="RefSeq" id="WP_111372756.1">
    <property type="nucleotide sequence ID" value="NZ_CP029480.1"/>
</dbReference>
<dbReference type="AlphaFoldDB" id="A0A2Z4GE38"/>
<gene>
    <name evidence="1" type="ORF">DJ013_14955</name>
</gene>
<dbReference type="KEGG" id="als:DJ013_14955"/>
<accession>A0A2Z4GE38</accession>
<sequence>MPANKVKVITVFNFPYGFNDLVSLDLNSSKFEKIVIDLSRMDFIYPSSVIVLAAYTISMATKDITVEVYYPRPNEVKEYLVEIGFRQFCMNNLDTNFNISNYNSTNSLIPIVRLEKERLHEYIQFIKKEINNYSTGKDLSAIEICISEIINNIYDHSNGRAFCFAQYYKKKSEFVFSAYDFGIGIINQVKNFLKDPTPKEPIEYLKWAMTLGNTSHSTQHNAGKGLDNIVSQLNSNNSELTIYANNTRYTSKENTHKFSNNPINHFEGTLIEIKISIDNLPNLELEHIEFDF</sequence>
<evidence type="ECO:0000313" key="2">
    <source>
        <dbReference type="Proteomes" id="UP000249873"/>
    </source>
</evidence>
<name>A0A2Z4GE38_9BACT</name>
<dbReference type="Proteomes" id="UP000249873">
    <property type="component" value="Chromosome"/>
</dbReference>
<organism evidence="1 2">
    <name type="scientific">Arcticibacterium luteifluviistationis</name>
    <dbReference type="NCBI Taxonomy" id="1784714"/>
    <lineage>
        <taxon>Bacteria</taxon>
        <taxon>Pseudomonadati</taxon>
        <taxon>Bacteroidota</taxon>
        <taxon>Cytophagia</taxon>
        <taxon>Cytophagales</taxon>
        <taxon>Leadbetterellaceae</taxon>
        <taxon>Arcticibacterium</taxon>
    </lineage>
</organism>
<dbReference type="EMBL" id="CP029480">
    <property type="protein sequence ID" value="AWV99387.1"/>
    <property type="molecule type" value="Genomic_DNA"/>
</dbReference>